<reference evidence="2" key="1">
    <citation type="submission" date="2023-03" db="EMBL/GenBank/DDBJ databases">
        <title>Complete genome of Cladonia borealis.</title>
        <authorList>
            <person name="Park H."/>
        </authorList>
    </citation>
    <scope>NUCLEOTIDE SEQUENCE</scope>
    <source>
        <strain evidence="2">ANT050790</strain>
    </source>
</reference>
<dbReference type="EMBL" id="JAFEKC020000013">
    <property type="protein sequence ID" value="KAK0511260.1"/>
    <property type="molecule type" value="Genomic_DNA"/>
</dbReference>
<name>A0AA39V7Y9_9LECA</name>
<gene>
    <name evidence="2" type="ORF">JMJ35_005833</name>
</gene>
<evidence type="ECO:0008006" key="4">
    <source>
        <dbReference type="Google" id="ProtNLM"/>
    </source>
</evidence>
<dbReference type="InterPro" id="IPR011333">
    <property type="entry name" value="SKP1/BTB/POZ_sf"/>
</dbReference>
<dbReference type="Proteomes" id="UP001166286">
    <property type="component" value="Unassembled WGS sequence"/>
</dbReference>
<dbReference type="Gene3D" id="3.30.710.10">
    <property type="entry name" value="Potassium Channel Kv1.1, Chain A"/>
    <property type="match status" value="1"/>
</dbReference>
<feature type="region of interest" description="Disordered" evidence="1">
    <location>
        <begin position="219"/>
        <end position="239"/>
    </location>
</feature>
<organism evidence="2 3">
    <name type="scientific">Cladonia borealis</name>
    <dbReference type="NCBI Taxonomy" id="184061"/>
    <lineage>
        <taxon>Eukaryota</taxon>
        <taxon>Fungi</taxon>
        <taxon>Dikarya</taxon>
        <taxon>Ascomycota</taxon>
        <taxon>Pezizomycotina</taxon>
        <taxon>Lecanoromycetes</taxon>
        <taxon>OSLEUM clade</taxon>
        <taxon>Lecanoromycetidae</taxon>
        <taxon>Lecanorales</taxon>
        <taxon>Lecanorineae</taxon>
        <taxon>Cladoniaceae</taxon>
        <taxon>Cladonia</taxon>
    </lineage>
</organism>
<proteinExistence type="predicted"/>
<dbReference type="PANTHER" id="PTHR47843">
    <property type="entry name" value="BTB DOMAIN-CONTAINING PROTEIN-RELATED"/>
    <property type="match status" value="1"/>
</dbReference>
<evidence type="ECO:0000256" key="1">
    <source>
        <dbReference type="SAM" id="MobiDB-lite"/>
    </source>
</evidence>
<accession>A0AA39V7Y9</accession>
<protein>
    <recommendedName>
        <fullName evidence="4">BTB domain-containing protein</fullName>
    </recommendedName>
</protein>
<dbReference type="PANTHER" id="PTHR47843:SF2">
    <property type="entry name" value="BTB DOMAIN-CONTAINING PROTEIN"/>
    <property type="match status" value="1"/>
</dbReference>
<evidence type="ECO:0000313" key="2">
    <source>
        <dbReference type="EMBL" id="KAK0511260.1"/>
    </source>
</evidence>
<evidence type="ECO:0000313" key="3">
    <source>
        <dbReference type="Proteomes" id="UP001166286"/>
    </source>
</evidence>
<keyword evidence="3" id="KW-1185">Reference proteome</keyword>
<dbReference type="AlphaFoldDB" id="A0AA39V7Y9"/>
<comment type="caution">
    <text evidence="2">The sequence shown here is derived from an EMBL/GenBank/DDBJ whole genome shotgun (WGS) entry which is preliminary data.</text>
</comment>
<sequence>MAGNEDDILSMLTGGVITIYVGHKRKEYQVHKGLLVPYEYWTKRLDSELTEDSQTIHLPQESSAIWDLFVNWLYRGSLKDLCMENKNLEKAQVMQYVRLYIKAEKWVIPVLQNKIMDKLTVWTDSTWDWSTCDMIDLIYYHIPEGSPLRSYVVDSFLMRSSMCDVNDEDLSRAGQLKSQLDHGNKEFVLECFEALMQLTSGKLLAGGIKMGCTYHKHKDGEKCSNETKAGAHLSGTNVA</sequence>